<dbReference type="InterPro" id="IPR038591">
    <property type="entry name" value="NolW-like_sf"/>
</dbReference>
<dbReference type="PANTHER" id="PTHR30332">
    <property type="entry name" value="PROBABLE GENERAL SECRETION PATHWAY PROTEIN D"/>
    <property type="match status" value="1"/>
</dbReference>
<evidence type="ECO:0000256" key="2">
    <source>
        <dbReference type="ARBA" id="ARBA00006980"/>
    </source>
</evidence>
<dbReference type="AlphaFoldDB" id="A0A4Y8UEF6"/>
<reference evidence="14 15" key="1">
    <citation type="submission" date="2019-03" db="EMBL/GenBank/DDBJ databases">
        <title>Draft genome of Gammaproteobacteria bacterium LSUCC0057, a member of the SAR92 clade.</title>
        <authorList>
            <person name="Lanclos V.C."/>
            <person name="Doiron C."/>
            <person name="Henson M.W."/>
            <person name="Thrash J.C."/>
        </authorList>
    </citation>
    <scope>NUCLEOTIDE SEQUENCE [LARGE SCALE GENOMIC DNA]</scope>
    <source>
        <strain evidence="14 15">LSUCC0057</strain>
    </source>
</reference>
<dbReference type="Proteomes" id="UP000298133">
    <property type="component" value="Unassembled WGS sequence"/>
</dbReference>
<dbReference type="PRINTS" id="PR00811">
    <property type="entry name" value="BCTERIALGSPD"/>
</dbReference>
<evidence type="ECO:0000256" key="4">
    <source>
        <dbReference type="ARBA" id="ARBA00022452"/>
    </source>
</evidence>
<dbReference type="EMBL" id="SPIA01000004">
    <property type="protein sequence ID" value="TFH67226.1"/>
    <property type="molecule type" value="Genomic_DNA"/>
</dbReference>
<evidence type="ECO:0000256" key="7">
    <source>
        <dbReference type="ARBA" id="ARBA00022927"/>
    </source>
</evidence>
<evidence type="ECO:0000259" key="12">
    <source>
        <dbReference type="Pfam" id="PF03958"/>
    </source>
</evidence>
<name>A0A4Y8UEF6_9GAMM</name>
<comment type="similarity">
    <text evidence="2">Belongs to the bacterial secretin family. GSP D subfamily.</text>
</comment>
<organism evidence="14 15">
    <name type="scientific">Gammaproteobacteria bacterium LSUCC0057</name>
    <dbReference type="NCBI Taxonomy" id="2559237"/>
    <lineage>
        <taxon>Bacteria</taxon>
        <taxon>Pseudomonadati</taxon>
        <taxon>Pseudomonadota</taxon>
        <taxon>Gammaproteobacteria</taxon>
        <taxon>Cellvibrionales</taxon>
        <taxon>Porticoccaceae</taxon>
        <taxon>SAR92 clade</taxon>
    </lineage>
</organism>
<evidence type="ECO:0000313" key="14">
    <source>
        <dbReference type="EMBL" id="TFH67226.1"/>
    </source>
</evidence>
<keyword evidence="7" id="KW-0653">Protein transport</keyword>
<keyword evidence="4" id="KW-1134">Transmembrane beta strand</keyword>
<dbReference type="GO" id="GO:0015627">
    <property type="term" value="C:type II protein secretion system complex"/>
    <property type="evidence" value="ECO:0007669"/>
    <property type="project" value="InterPro"/>
</dbReference>
<comment type="subcellular location">
    <subcellularLocation>
        <location evidence="1 10">Cell outer membrane</location>
    </subcellularLocation>
</comment>
<dbReference type="Pfam" id="PF00263">
    <property type="entry name" value="Secretin"/>
    <property type="match status" value="1"/>
</dbReference>
<dbReference type="InterPro" id="IPR001775">
    <property type="entry name" value="GspD/PilQ"/>
</dbReference>
<evidence type="ECO:0000256" key="1">
    <source>
        <dbReference type="ARBA" id="ARBA00004442"/>
    </source>
</evidence>
<sequence>MISPTLRHAHPLRRLWRAIVPLSLVTLLTVSSLAARAEADSVKINFRDADVRSVIESVAELTGRSFVLDPRVKGKITIISPQPIALPLLYQAVLSALQVQGFQAVEDGAVTRVVPFSQSFNYSGGVGANDTQTRLIKLSYVAASKMVSVLKPVLSRGALIQAFDDSNMLLITDVAGSIDQAQRLLSEMDDPNAQAVEVINLRHISAGEALHIAGQLKQLQELNLSLVEDSLNNRIIVSGPTIARTAFKTMLDSLDVASAKTGGVEVIYLDYSRAAEIKPIIDGMLGSEMFLRLAGETQQAESGGGYKIEIDEANNALIIAASTAVIREIRRVVEQLDRSRPQVLIEAVIAELSEDQAKRLSVQLAYADQGHGGYLTKFDNLLSSVLGLGLDGDFSDSDVTDLGNLLGATETSLAVGGSFDRERGTGIGVLIQALKTDSLTKVLSTPSVVTLDNEEATLSIGQEVPFSTGQYTSSNNGASNPFQTFSREDVGIKLTVKPQISKGDAVRLSLQQESSKLLGSVASATSGNAVTSKSTITTNVLVQDGELLVIGGLIDDQFDRNESKVPLLGDLPLLGTLFRSQGKSDGQSVLMMFIRPTIIRDASVAQEVSQKRYNHLLKRDLEGDQEGAIGAQLREFHPAIAPQLQPSAADSEAQ</sequence>
<feature type="domain" description="GspD-like N0" evidence="13">
    <location>
        <begin position="44"/>
        <end position="113"/>
    </location>
</feature>
<gene>
    <name evidence="14" type="primary">gspD</name>
    <name evidence="14" type="ORF">E3W66_09405</name>
</gene>
<dbReference type="NCBIfam" id="TIGR02517">
    <property type="entry name" value="type_II_gspD"/>
    <property type="match status" value="1"/>
</dbReference>
<dbReference type="GO" id="GO:0015628">
    <property type="term" value="P:protein secretion by the type II secretion system"/>
    <property type="evidence" value="ECO:0007669"/>
    <property type="project" value="InterPro"/>
</dbReference>
<evidence type="ECO:0000256" key="10">
    <source>
        <dbReference type="RuleBase" id="RU004004"/>
    </source>
</evidence>
<evidence type="ECO:0000259" key="13">
    <source>
        <dbReference type="Pfam" id="PF21305"/>
    </source>
</evidence>
<keyword evidence="8" id="KW-0472">Membrane</keyword>
<evidence type="ECO:0000256" key="5">
    <source>
        <dbReference type="ARBA" id="ARBA00022692"/>
    </source>
</evidence>
<protein>
    <submittedName>
        <fullName evidence="14">Type II secretion system protein GspD</fullName>
    </submittedName>
</protein>
<dbReference type="InterPro" id="IPR005644">
    <property type="entry name" value="NolW-like"/>
</dbReference>
<evidence type="ECO:0000259" key="11">
    <source>
        <dbReference type="Pfam" id="PF00263"/>
    </source>
</evidence>
<keyword evidence="6" id="KW-0732">Signal</keyword>
<dbReference type="PANTHER" id="PTHR30332:SF24">
    <property type="entry name" value="SECRETIN GSPD-RELATED"/>
    <property type="match status" value="1"/>
</dbReference>
<dbReference type="Pfam" id="PF03958">
    <property type="entry name" value="Secretin_N"/>
    <property type="match status" value="2"/>
</dbReference>
<dbReference type="Gene3D" id="3.30.1370.120">
    <property type="match status" value="2"/>
</dbReference>
<keyword evidence="5" id="KW-0812">Transmembrane</keyword>
<accession>A0A4Y8UEF6</accession>
<feature type="domain" description="NolW-like" evidence="12">
    <location>
        <begin position="264"/>
        <end position="342"/>
    </location>
</feature>
<evidence type="ECO:0000256" key="6">
    <source>
        <dbReference type="ARBA" id="ARBA00022729"/>
    </source>
</evidence>
<proteinExistence type="inferred from homology"/>
<keyword evidence="15" id="KW-1185">Reference proteome</keyword>
<dbReference type="InterPro" id="IPR049371">
    <property type="entry name" value="GspD-like_N0"/>
</dbReference>
<dbReference type="GO" id="GO:0009279">
    <property type="term" value="C:cell outer membrane"/>
    <property type="evidence" value="ECO:0007669"/>
    <property type="project" value="UniProtKB-SubCell"/>
</dbReference>
<evidence type="ECO:0000256" key="8">
    <source>
        <dbReference type="ARBA" id="ARBA00023136"/>
    </source>
</evidence>
<dbReference type="InterPro" id="IPR050810">
    <property type="entry name" value="Bact_Secretion_Sys_Channel"/>
</dbReference>
<keyword evidence="3 10" id="KW-0813">Transport</keyword>
<feature type="domain" description="NolW-like" evidence="12">
    <location>
        <begin position="133"/>
        <end position="194"/>
    </location>
</feature>
<comment type="caution">
    <text evidence="14">The sequence shown here is derived from an EMBL/GenBank/DDBJ whole genome shotgun (WGS) entry which is preliminary data.</text>
</comment>
<keyword evidence="9" id="KW-0998">Cell outer membrane</keyword>
<feature type="domain" description="Type II/III secretion system secretin-like" evidence="11">
    <location>
        <begin position="433"/>
        <end position="600"/>
    </location>
</feature>
<evidence type="ECO:0000256" key="9">
    <source>
        <dbReference type="ARBA" id="ARBA00023237"/>
    </source>
</evidence>
<dbReference type="Pfam" id="PF21305">
    <property type="entry name" value="type_II_gspD_N0"/>
    <property type="match status" value="1"/>
</dbReference>
<evidence type="ECO:0000313" key="15">
    <source>
        <dbReference type="Proteomes" id="UP000298133"/>
    </source>
</evidence>
<evidence type="ECO:0000256" key="3">
    <source>
        <dbReference type="ARBA" id="ARBA00022448"/>
    </source>
</evidence>
<dbReference type="InterPro" id="IPR013356">
    <property type="entry name" value="T2SS_GspD"/>
</dbReference>
<dbReference type="InterPro" id="IPR004846">
    <property type="entry name" value="T2SS/T3SS_dom"/>
</dbReference>
<dbReference type="OrthoDB" id="9775455at2"/>